<sequence>MVKGAWLKWPEEVSRGLSGQRARQATKVSVAVAAGRRQKLLGGVAYYPLCPSAGWSYGNDRPLQRVLDQDCRPLAIQNSRSDGLNIGFAFDPVGNLTVMTAPGNTAPVVSLGYDTLDRLTP</sequence>
<gene>
    <name evidence="1" type="ORF">XTPLMG728_1742</name>
</gene>
<name>A0A0K2ZUX4_9XANT</name>
<evidence type="ECO:0000313" key="1">
    <source>
        <dbReference type="EMBL" id="CTP87959.1"/>
    </source>
</evidence>
<reference evidence="1 2" key="1">
    <citation type="submission" date="2015-07" db="EMBL/GenBank/DDBJ databases">
        <authorList>
            <person name="Noorani M."/>
        </authorList>
    </citation>
    <scope>NUCLEOTIDE SEQUENCE [LARGE SCALE GENOMIC DNA]</scope>
    <source>
        <strain evidence="1">LMG728</strain>
    </source>
</reference>
<proteinExistence type="predicted"/>
<protein>
    <recommendedName>
        <fullName evidence="3">Rhs family protein</fullName>
    </recommendedName>
</protein>
<dbReference type="AlphaFoldDB" id="A0A0K2ZUX4"/>
<evidence type="ECO:0000313" key="2">
    <source>
        <dbReference type="Proteomes" id="UP000041247"/>
    </source>
</evidence>
<dbReference type="EMBL" id="CXOK01000043">
    <property type="protein sequence ID" value="CTP87959.1"/>
    <property type="molecule type" value="Genomic_DNA"/>
</dbReference>
<evidence type="ECO:0008006" key="3">
    <source>
        <dbReference type="Google" id="ProtNLM"/>
    </source>
</evidence>
<dbReference type="Proteomes" id="UP000041247">
    <property type="component" value="Unassembled WGS sequence"/>
</dbReference>
<accession>A0A0K2ZUX4</accession>
<organism evidence="1 2">
    <name type="scientific">Xanthomonas graminis pv. poae</name>
    <dbReference type="NCBI Taxonomy" id="227946"/>
    <lineage>
        <taxon>Bacteria</taxon>
        <taxon>Pseudomonadati</taxon>
        <taxon>Pseudomonadota</taxon>
        <taxon>Gammaproteobacteria</taxon>
        <taxon>Lysobacterales</taxon>
        <taxon>Lysobacteraceae</taxon>
        <taxon>Xanthomonas</taxon>
        <taxon>Xanthomonas translucens group</taxon>
        <taxon>Xanthomonas graminis</taxon>
    </lineage>
</organism>